<proteinExistence type="predicted"/>
<dbReference type="AlphaFoldDB" id="A0A915ILD2"/>
<reference evidence="3" key="1">
    <citation type="submission" date="2022-11" db="UniProtKB">
        <authorList>
            <consortium name="WormBaseParasite"/>
        </authorList>
    </citation>
    <scope>IDENTIFICATION</scope>
</reference>
<feature type="compositionally biased region" description="Low complexity" evidence="1">
    <location>
        <begin position="11"/>
        <end position="23"/>
    </location>
</feature>
<keyword evidence="2" id="KW-1185">Reference proteome</keyword>
<sequence>MTQPSPEPILRTPSSISTRPRPRSSLAIANANEVHNFRIEARDALEQLSTATVRITNNAAMRITNHPISDQFQPQQLHVQCKIQEQVQSTNGRFATLAEQMQQLISTTTTMAIA</sequence>
<dbReference type="Proteomes" id="UP000887565">
    <property type="component" value="Unplaced"/>
</dbReference>
<feature type="region of interest" description="Disordered" evidence="1">
    <location>
        <begin position="1"/>
        <end position="23"/>
    </location>
</feature>
<accession>A0A915ILD2</accession>
<name>A0A915ILD2_ROMCU</name>
<evidence type="ECO:0000313" key="2">
    <source>
        <dbReference type="Proteomes" id="UP000887565"/>
    </source>
</evidence>
<dbReference type="WBParaSite" id="nRc.2.0.1.t14233-RA">
    <property type="protein sequence ID" value="nRc.2.0.1.t14233-RA"/>
    <property type="gene ID" value="nRc.2.0.1.g14233"/>
</dbReference>
<evidence type="ECO:0000313" key="3">
    <source>
        <dbReference type="WBParaSite" id="nRc.2.0.1.t14233-RA"/>
    </source>
</evidence>
<organism evidence="2 3">
    <name type="scientific">Romanomermis culicivorax</name>
    <name type="common">Nematode worm</name>
    <dbReference type="NCBI Taxonomy" id="13658"/>
    <lineage>
        <taxon>Eukaryota</taxon>
        <taxon>Metazoa</taxon>
        <taxon>Ecdysozoa</taxon>
        <taxon>Nematoda</taxon>
        <taxon>Enoplea</taxon>
        <taxon>Dorylaimia</taxon>
        <taxon>Mermithida</taxon>
        <taxon>Mermithoidea</taxon>
        <taxon>Mermithidae</taxon>
        <taxon>Romanomermis</taxon>
    </lineage>
</organism>
<evidence type="ECO:0000256" key="1">
    <source>
        <dbReference type="SAM" id="MobiDB-lite"/>
    </source>
</evidence>
<protein>
    <submittedName>
        <fullName evidence="3">BLOC-1-related complex subunit 7</fullName>
    </submittedName>
</protein>